<dbReference type="STRING" id="1503925.TH53_18030"/>
<evidence type="ECO:0000313" key="1">
    <source>
        <dbReference type="EMBL" id="KIO75961.1"/>
    </source>
</evidence>
<dbReference type="AlphaFoldDB" id="A0A0D0GNC6"/>
<dbReference type="Proteomes" id="UP000032049">
    <property type="component" value="Unassembled WGS sequence"/>
</dbReference>
<dbReference type="RefSeq" id="WP_041883976.1">
    <property type="nucleotide sequence ID" value="NZ_CP157278.1"/>
</dbReference>
<proteinExistence type="predicted"/>
<dbReference type="OrthoDB" id="770818at2"/>
<gene>
    <name evidence="1" type="ORF">TH53_18030</name>
</gene>
<keyword evidence="2" id="KW-1185">Reference proteome</keyword>
<sequence>MNNSMDNLVAYYAGSEVKVINEYHPHFCAIGQVIGGENTDTGFGLKIKRFDTQEQFYVYDANHLKITKRK</sequence>
<protein>
    <submittedName>
        <fullName evidence="1">Uncharacterized protein</fullName>
    </submittedName>
</protein>
<organism evidence="1 2">
    <name type="scientific">Pedobacter lusitanus</name>
    <dbReference type="NCBI Taxonomy" id="1503925"/>
    <lineage>
        <taxon>Bacteria</taxon>
        <taxon>Pseudomonadati</taxon>
        <taxon>Bacteroidota</taxon>
        <taxon>Sphingobacteriia</taxon>
        <taxon>Sphingobacteriales</taxon>
        <taxon>Sphingobacteriaceae</taxon>
        <taxon>Pedobacter</taxon>
    </lineage>
</organism>
<reference evidence="1 2" key="1">
    <citation type="submission" date="2015-01" db="EMBL/GenBank/DDBJ databases">
        <title>Draft genome sequence of Pedobacter sp. NL19 isolated from sludge of an effluent treatment pond in an abandoned uranium mine.</title>
        <authorList>
            <person name="Santos T."/>
            <person name="Caetano T."/>
            <person name="Covas C."/>
            <person name="Cruz A."/>
            <person name="Mendo S."/>
        </authorList>
    </citation>
    <scope>NUCLEOTIDE SEQUENCE [LARGE SCALE GENOMIC DNA]</scope>
    <source>
        <strain evidence="1 2">NL19</strain>
    </source>
</reference>
<accession>A0A0D0GNC6</accession>
<evidence type="ECO:0000313" key="2">
    <source>
        <dbReference type="Proteomes" id="UP000032049"/>
    </source>
</evidence>
<name>A0A0D0GNC6_9SPHI</name>
<dbReference type="EMBL" id="JXRA01000078">
    <property type="protein sequence ID" value="KIO75961.1"/>
    <property type="molecule type" value="Genomic_DNA"/>
</dbReference>
<comment type="caution">
    <text evidence="1">The sequence shown here is derived from an EMBL/GenBank/DDBJ whole genome shotgun (WGS) entry which is preliminary data.</text>
</comment>